<name>A0ACC2LW00_PERAE</name>
<evidence type="ECO:0000313" key="1">
    <source>
        <dbReference type="EMBL" id="KAJ8637229.1"/>
    </source>
</evidence>
<keyword evidence="2" id="KW-1185">Reference proteome</keyword>
<organism evidence="1 2">
    <name type="scientific">Persea americana</name>
    <name type="common">Avocado</name>
    <dbReference type="NCBI Taxonomy" id="3435"/>
    <lineage>
        <taxon>Eukaryota</taxon>
        <taxon>Viridiplantae</taxon>
        <taxon>Streptophyta</taxon>
        <taxon>Embryophyta</taxon>
        <taxon>Tracheophyta</taxon>
        <taxon>Spermatophyta</taxon>
        <taxon>Magnoliopsida</taxon>
        <taxon>Magnoliidae</taxon>
        <taxon>Laurales</taxon>
        <taxon>Lauraceae</taxon>
        <taxon>Persea</taxon>
    </lineage>
</organism>
<gene>
    <name evidence="1" type="ORF">MRB53_011496</name>
</gene>
<protein>
    <submittedName>
        <fullName evidence="1">Uncharacterized protein</fullName>
    </submittedName>
</protein>
<accession>A0ACC2LW00</accession>
<dbReference type="Proteomes" id="UP001234297">
    <property type="component" value="Chromosome 3"/>
</dbReference>
<dbReference type="EMBL" id="CM056811">
    <property type="protein sequence ID" value="KAJ8637229.1"/>
    <property type="molecule type" value="Genomic_DNA"/>
</dbReference>
<reference evidence="1 2" key="1">
    <citation type="journal article" date="2022" name="Hortic Res">
        <title>A haplotype resolved chromosomal level avocado genome allows analysis of novel avocado genes.</title>
        <authorList>
            <person name="Nath O."/>
            <person name="Fletcher S.J."/>
            <person name="Hayward A."/>
            <person name="Shaw L.M."/>
            <person name="Masouleh A.K."/>
            <person name="Furtado A."/>
            <person name="Henry R.J."/>
            <person name="Mitter N."/>
        </authorList>
    </citation>
    <scope>NUCLEOTIDE SEQUENCE [LARGE SCALE GENOMIC DNA]</scope>
    <source>
        <strain evidence="2">cv. Hass</strain>
    </source>
</reference>
<evidence type="ECO:0000313" key="2">
    <source>
        <dbReference type="Proteomes" id="UP001234297"/>
    </source>
</evidence>
<proteinExistence type="predicted"/>
<comment type="caution">
    <text evidence="1">The sequence shown here is derived from an EMBL/GenBank/DDBJ whole genome shotgun (WGS) entry which is preliminary data.</text>
</comment>
<sequence length="240" mass="26229">MPPTHVLVGPTLAWRAGPICGPHPRRSAGTKKTPPSHASAATCQYLRRPENPASLVSRVTEHVRTYDRDATVEEPGSNPPATKFWVGKASTVQINKPWSSHQDKRGLEHRGPRTESHITMSATSPSIPRQRELFAGPPAIAKSAHVSTVGHGTHTPLRTSTSSKPIARSKKPHLPIHAPPRVSPNTCQRIHVKVSKAHCRTSDQTGYSPLHKPTRVTLNAKPPLPHFPFIGSNCLRRSSR</sequence>